<keyword evidence="1" id="KW-0812">Transmembrane</keyword>
<sequence length="63" mass="7111">MSGYSAPAFLSYIRKSPILVVLKLGIAITVIFVFLKYSDYIFSPNDRTYMNGNLAPFENTKIT</sequence>
<accession>A0A3P6CQ08</accession>
<evidence type="ECO:0000313" key="2">
    <source>
        <dbReference type="EMBL" id="VDD12241.1"/>
    </source>
</evidence>
<proteinExistence type="predicted"/>
<evidence type="ECO:0000256" key="1">
    <source>
        <dbReference type="SAM" id="Phobius"/>
    </source>
</evidence>
<name>A0A3P6CQ08_BRAOL</name>
<gene>
    <name evidence="2" type="ORF">BOLC4T26550H</name>
</gene>
<dbReference type="AlphaFoldDB" id="A0A3P6CQ08"/>
<feature type="transmembrane region" description="Helical" evidence="1">
    <location>
        <begin position="18"/>
        <end position="37"/>
    </location>
</feature>
<dbReference type="EMBL" id="LR031873">
    <property type="protein sequence ID" value="VDD12241.1"/>
    <property type="molecule type" value="Genomic_DNA"/>
</dbReference>
<reference evidence="2" key="1">
    <citation type="submission" date="2018-11" db="EMBL/GenBank/DDBJ databases">
        <authorList>
            <consortium name="Genoscope - CEA"/>
            <person name="William W."/>
        </authorList>
    </citation>
    <scope>NUCLEOTIDE SEQUENCE</scope>
</reference>
<protein>
    <submittedName>
        <fullName evidence="2">Uncharacterized protein</fullName>
    </submittedName>
</protein>
<keyword evidence="1" id="KW-1133">Transmembrane helix</keyword>
<keyword evidence="1" id="KW-0472">Membrane</keyword>
<organism evidence="2">
    <name type="scientific">Brassica oleracea</name>
    <name type="common">Wild cabbage</name>
    <dbReference type="NCBI Taxonomy" id="3712"/>
    <lineage>
        <taxon>Eukaryota</taxon>
        <taxon>Viridiplantae</taxon>
        <taxon>Streptophyta</taxon>
        <taxon>Embryophyta</taxon>
        <taxon>Tracheophyta</taxon>
        <taxon>Spermatophyta</taxon>
        <taxon>Magnoliopsida</taxon>
        <taxon>eudicotyledons</taxon>
        <taxon>Gunneridae</taxon>
        <taxon>Pentapetalae</taxon>
        <taxon>rosids</taxon>
        <taxon>malvids</taxon>
        <taxon>Brassicales</taxon>
        <taxon>Brassicaceae</taxon>
        <taxon>Brassiceae</taxon>
        <taxon>Brassica</taxon>
    </lineage>
</organism>